<feature type="transmembrane region" description="Helical" evidence="9">
    <location>
        <begin position="424"/>
        <end position="443"/>
    </location>
</feature>
<keyword evidence="6 9" id="KW-1133">Transmembrane helix</keyword>
<feature type="transmembrane region" description="Helical" evidence="9">
    <location>
        <begin position="321"/>
        <end position="341"/>
    </location>
</feature>
<comment type="subcellular location">
    <subcellularLocation>
        <location evidence="1">Membrane</location>
        <topology evidence="1">Multi-pass membrane protein</topology>
    </subcellularLocation>
</comment>
<dbReference type="PANTHER" id="PTHR10283:SF82">
    <property type="entry name" value="SOLUTE CARRIER FAMILY 13 MEMBER 2"/>
    <property type="match status" value="1"/>
</dbReference>
<feature type="transmembrane region" description="Helical" evidence="9">
    <location>
        <begin position="201"/>
        <end position="220"/>
    </location>
</feature>
<name>A0A2G5NNP9_9STAP</name>
<dbReference type="GO" id="GO:0015293">
    <property type="term" value="F:symporter activity"/>
    <property type="evidence" value="ECO:0007669"/>
    <property type="project" value="UniProtKB-KW"/>
</dbReference>
<evidence type="ECO:0000256" key="9">
    <source>
        <dbReference type="SAM" id="Phobius"/>
    </source>
</evidence>
<evidence type="ECO:0000256" key="1">
    <source>
        <dbReference type="ARBA" id="ARBA00004141"/>
    </source>
</evidence>
<reference evidence="10 11" key="1">
    <citation type="journal article" date="2018" name="Front. Microbiol.">
        <title>Description and Comparative Genomics of Macrococcus caseolyticus subsp. hominis subsp. nov., Macrococcus goetzii sp. nov., Macrococcus epidermidis sp. nov., and Macrococcus bohemicus sp. nov., Novel Macrococci From Human Clinical Material With Virulence Potential and Suspected Uptake of Foreign DNA by Natural Transformation.</title>
        <authorList>
            <person name="Maslanova I."/>
            <person name="Wertheimer Z."/>
            <person name="Sedlacek I."/>
            <person name="Svec P."/>
            <person name="Indrakova A."/>
            <person name="Kovarovic V."/>
            <person name="Schumann P."/>
            <person name="Sproer C."/>
            <person name="Kralova S."/>
            <person name="Sedo O."/>
            <person name="Kristofova L."/>
            <person name="Vrbovska V."/>
            <person name="Fuzik T."/>
            <person name="Petras P."/>
            <person name="Zdrahal Z."/>
            <person name="Ruzickova V."/>
            <person name="Doskar J."/>
            <person name="Pantucek R."/>
        </authorList>
    </citation>
    <scope>NUCLEOTIDE SEQUENCE [LARGE SCALE GENOMIC DNA]</scope>
    <source>
        <strain evidence="10 11">CCM 4927</strain>
    </source>
</reference>
<dbReference type="GO" id="GO:0005886">
    <property type="term" value="C:plasma membrane"/>
    <property type="evidence" value="ECO:0007669"/>
    <property type="project" value="TreeGrafter"/>
</dbReference>
<feature type="transmembrane region" description="Helical" evidence="9">
    <location>
        <begin position="483"/>
        <end position="505"/>
    </location>
</feature>
<protein>
    <recommendedName>
        <fullName evidence="3">Sodium-dependent dicarboxylate transporter SdcS</fullName>
    </recommendedName>
    <alternativeName>
        <fullName evidence="8">Na(+)/dicarboxylate symporter</fullName>
    </alternativeName>
</protein>
<feature type="transmembrane region" description="Helical" evidence="9">
    <location>
        <begin position="361"/>
        <end position="378"/>
    </location>
</feature>
<evidence type="ECO:0000256" key="5">
    <source>
        <dbReference type="ARBA" id="ARBA00022847"/>
    </source>
</evidence>
<keyword evidence="4 9" id="KW-0812">Transmembrane</keyword>
<dbReference type="RefSeq" id="WP_099580883.1">
    <property type="nucleotide sequence ID" value="NZ_MJBI02000004.1"/>
</dbReference>
<dbReference type="InterPro" id="IPR001898">
    <property type="entry name" value="SLC13A/DASS"/>
</dbReference>
<comment type="similarity">
    <text evidence="2">Belongs to the SLC13A/DASS transporter (TC 2.A.47) family. NADC subfamily.</text>
</comment>
<proteinExistence type="inferred from homology"/>
<dbReference type="Pfam" id="PF00939">
    <property type="entry name" value="Na_sulph_symp"/>
    <property type="match status" value="1"/>
</dbReference>
<dbReference type="CDD" id="cd01115">
    <property type="entry name" value="SLC13_permease"/>
    <property type="match status" value="1"/>
</dbReference>
<dbReference type="GO" id="GO:0008514">
    <property type="term" value="F:organic anion transmembrane transporter activity"/>
    <property type="evidence" value="ECO:0007669"/>
    <property type="project" value="UniProtKB-ARBA"/>
</dbReference>
<evidence type="ECO:0000256" key="6">
    <source>
        <dbReference type="ARBA" id="ARBA00022989"/>
    </source>
</evidence>
<dbReference type="GO" id="GO:1905039">
    <property type="term" value="P:carboxylic acid transmembrane transport"/>
    <property type="evidence" value="ECO:0007669"/>
    <property type="project" value="UniProtKB-ARBA"/>
</dbReference>
<feature type="transmembrane region" description="Helical" evidence="9">
    <location>
        <begin position="240"/>
        <end position="262"/>
    </location>
</feature>
<comment type="caution">
    <text evidence="10">The sequence shown here is derived from an EMBL/GenBank/DDBJ whole genome shotgun (WGS) entry which is preliminary data.</text>
</comment>
<evidence type="ECO:0000256" key="7">
    <source>
        <dbReference type="ARBA" id="ARBA00023136"/>
    </source>
</evidence>
<evidence type="ECO:0000256" key="2">
    <source>
        <dbReference type="ARBA" id="ARBA00006772"/>
    </source>
</evidence>
<sequence length="517" mass="56203">MKNFINKKGYLTHFSDSIQPSKEVVSYNKVQLTGLFLGPLLFILFQFFIQPAGIEGPARFVLAATLWIATWWITEPIPIAATSLLPLVLFPIGQIMDAGKVAANYGNDIIFLFMGGFILAIAMEQWNLHTRIALNIINKVGTTTSKIILGFMMATGVMSMFVSNTAAVMIMIPIGLALIAEAEVLSTNQVNENLRKFEKTLVLAIGYAGTIGGMGTLIGTPPLILLAGQMKELFGFEVGFGQWMLVGVPSVIILLLITWLYLHNFAFKSDMTELPGGKEVIERELNKLGKTTREEKIILVIFILAATLWIVRGFFFANIPALKLIQDGTIAMFISILLFMIPTKRKSGRLLDWSVAKEIPWGVLLLFGGGLALANAITTSKLDAWLSDQLILLKGMPVILIIAVTALFVLFLTEITSNTATATMILPILAALALAINVHPLALMIPAAMGANCAFMLPVGTPPNAIVFGTGKISIREMATTGFWLNIIACVIIVIAVYLIVPYVFGIDISPFPAALK</sequence>
<evidence type="ECO:0000313" key="10">
    <source>
        <dbReference type="EMBL" id="RAI80142.1"/>
    </source>
</evidence>
<keyword evidence="5" id="KW-0813">Transport</keyword>
<feature type="transmembrane region" description="Helical" evidence="9">
    <location>
        <begin position="147"/>
        <end position="180"/>
    </location>
</feature>
<gene>
    <name evidence="10" type="ORF">BFS35_010175</name>
</gene>
<feature type="transmembrane region" description="Helical" evidence="9">
    <location>
        <begin position="30"/>
        <end position="49"/>
    </location>
</feature>
<feature type="transmembrane region" description="Helical" evidence="9">
    <location>
        <begin position="297"/>
        <end position="315"/>
    </location>
</feature>
<keyword evidence="7 9" id="KW-0472">Membrane</keyword>
<dbReference type="PANTHER" id="PTHR10283">
    <property type="entry name" value="SOLUTE CARRIER FAMILY 13 MEMBER"/>
    <property type="match status" value="1"/>
</dbReference>
<dbReference type="AlphaFoldDB" id="A0A2G5NNP9"/>
<feature type="transmembrane region" description="Helical" evidence="9">
    <location>
        <begin position="109"/>
        <end position="127"/>
    </location>
</feature>
<keyword evidence="5" id="KW-0769">Symport</keyword>
<evidence type="ECO:0000313" key="11">
    <source>
        <dbReference type="Proteomes" id="UP000229523"/>
    </source>
</evidence>
<dbReference type="EMBL" id="MJBI02000004">
    <property type="protein sequence ID" value="RAI80142.1"/>
    <property type="molecule type" value="Genomic_DNA"/>
</dbReference>
<dbReference type="Proteomes" id="UP000229523">
    <property type="component" value="Unassembled WGS sequence"/>
</dbReference>
<accession>A0A2G5NNP9</accession>
<keyword evidence="11" id="KW-1185">Reference proteome</keyword>
<dbReference type="NCBIfam" id="TIGR00785">
    <property type="entry name" value="dass"/>
    <property type="match status" value="1"/>
</dbReference>
<organism evidence="10 11">
    <name type="scientific">Macrococcoides goetzii</name>
    <dbReference type="NCBI Taxonomy" id="1891097"/>
    <lineage>
        <taxon>Bacteria</taxon>
        <taxon>Bacillati</taxon>
        <taxon>Bacillota</taxon>
        <taxon>Bacilli</taxon>
        <taxon>Bacillales</taxon>
        <taxon>Staphylococcaceae</taxon>
        <taxon>Macrococcoides</taxon>
    </lineage>
</organism>
<feature type="transmembrane region" description="Helical" evidence="9">
    <location>
        <begin position="390"/>
        <end position="412"/>
    </location>
</feature>
<evidence type="ECO:0000256" key="4">
    <source>
        <dbReference type="ARBA" id="ARBA00022692"/>
    </source>
</evidence>
<evidence type="ECO:0000256" key="8">
    <source>
        <dbReference type="ARBA" id="ARBA00031174"/>
    </source>
</evidence>
<feature type="transmembrane region" description="Helical" evidence="9">
    <location>
        <begin position="449"/>
        <end position="471"/>
    </location>
</feature>
<evidence type="ECO:0000256" key="3">
    <source>
        <dbReference type="ARBA" id="ARBA00020150"/>
    </source>
</evidence>